<evidence type="ECO:0000313" key="3">
    <source>
        <dbReference type="Proteomes" id="UP000076532"/>
    </source>
</evidence>
<evidence type="ECO:0000256" key="1">
    <source>
        <dbReference type="SAM" id="MobiDB-lite"/>
    </source>
</evidence>
<gene>
    <name evidence="2" type="ORF">FIBSPDRAFT_903230</name>
</gene>
<proteinExistence type="predicted"/>
<evidence type="ECO:0000313" key="2">
    <source>
        <dbReference type="EMBL" id="KZP05863.1"/>
    </source>
</evidence>
<feature type="region of interest" description="Disordered" evidence="1">
    <location>
        <begin position="420"/>
        <end position="439"/>
    </location>
</feature>
<dbReference type="EMBL" id="KV417815">
    <property type="protein sequence ID" value="KZP05863.1"/>
    <property type="molecule type" value="Genomic_DNA"/>
</dbReference>
<feature type="compositionally biased region" description="Polar residues" evidence="1">
    <location>
        <begin position="97"/>
        <end position="106"/>
    </location>
</feature>
<feature type="region of interest" description="Disordered" evidence="1">
    <location>
        <begin position="150"/>
        <end position="188"/>
    </location>
</feature>
<keyword evidence="3" id="KW-1185">Reference proteome</keyword>
<dbReference type="OrthoDB" id="10637240at2759"/>
<accession>A0A167WA15</accession>
<organism evidence="2 3">
    <name type="scientific">Athelia psychrophila</name>
    <dbReference type="NCBI Taxonomy" id="1759441"/>
    <lineage>
        <taxon>Eukaryota</taxon>
        <taxon>Fungi</taxon>
        <taxon>Dikarya</taxon>
        <taxon>Basidiomycota</taxon>
        <taxon>Agaricomycotina</taxon>
        <taxon>Agaricomycetes</taxon>
        <taxon>Agaricomycetidae</taxon>
        <taxon>Atheliales</taxon>
        <taxon>Atheliaceae</taxon>
        <taxon>Athelia</taxon>
    </lineage>
</organism>
<protein>
    <submittedName>
        <fullName evidence="2">Uncharacterized protein</fullName>
    </submittedName>
</protein>
<feature type="region of interest" description="Disordered" evidence="1">
    <location>
        <begin position="79"/>
        <end position="106"/>
    </location>
</feature>
<reference evidence="2 3" key="1">
    <citation type="journal article" date="2016" name="Mol. Biol. Evol.">
        <title>Comparative Genomics of Early-Diverging Mushroom-Forming Fungi Provides Insights into the Origins of Lignocellulose Decay Capabilities.</title>
        <authorList>
            <person name="Nagy L.G."/>
            <person name="Riley R."/>
            <person name="Tritt A."/>
            <person name="Adam C."/>
            <person name="Daum C."/>
            <person name="Floudas D."/>
            <person name="Sun H."/>
            <person name="Yadav J.S."/>
            <person name="Pangilinan J."/>
            <person name="Larsson K.H."/>
            <person name="Matsuura K."/>
            <person name="Barry K."/>
            <person name="Labutti K."/>
            <person name="Kuo R."/>
            <person name="Ohm R.A."/>
            <person name="Bhattacharya S.S."/>
            <person name="Shirouzu T."/>
            <person name="Yoshinaga Y."/>
            <person name="Martin F.M."/>
            <person name="Grigoriev I.V."/>
            <person name="Hibbett D.S."/>
        </authorList>
    </citation>
    <scope>NUCLEOTIDE SEQUENCE [LARGE SCALE GENOMIC DNA]</scope>
    <source>
        <strain evidence="2 3">CBS 109695</strain>
    </source>
</reference>
<name>A0A167WA15_9AGAM</name>
<feature type="compositionally biased region" description="Basic and acidic residues" evidence="1">
    <location>
        <begin position="173"/>
        <end position="188"/>
    </location>
</feature>
<sequence length="514" mass="55313">MSNDITPMDDAPGTKVACSYIQADLASLNVAGIHHILSSEPDKYPHKDGPLALVYKKRPAREILCKILLDPTNGYTTDAPVPDASKVNARPARVSKTAGSRPTTSQKRNLIQTGIEDGTIKETALSRQLKQLGVKPAIPAPRQLDYHPGPGAAAVKDDSGASAVSDKVPTSDPVHEGSEITSPKDGEHCGLSLSSGKLVGEQYIVTKPETTDVGDHEGCTSEDLGLSQVSAGLVAPIGTFEIQDEIQDSQADVYTPSPFNPEDFMLGQPVPANMGDWVNITVQITDSCAPAPAEPARHQVEVGLYKDFCFIDILDGTWKANAELLANTIQTSGAVIKGPARLTLPGSNGFQLPFAVQEPGTNMPRCSVELITIPSNGVERGHALGAVSWFSMHSGSTAMSPSLRILSRYYRSRSRTPDVASALPKPFPHRRSLRRASDTADVSGTTVRISAGLSPRGSGILIMGPQGLQRMSETFRDTYISYRGLIRLRSIRAAWRTAWRELRISYASCRTHVR</sequence>
<dbReference type="AlphaFoldDB" id="A0A167WA15"/>
<dbReference type="Proteomes" id="UP000076532">
    <property type="component" value="Unassembled WGS sequence"/>
</dbReference>